<protein>
    <submittedName>
        <fullName evidence="5">Methyl-accepting chemotaxis protein</fullName>
    </submittedName>
</protein>
<proteinExistence type="predicted"/>
<reference evidence="5" key="1">
    <citation type="submission" date="2019-06" db="EMBL/GenBank/DDBJ databases">
        <title>Complete genome sequence of Methylogaea oryzae strain JCM16910.</title>
        <authorList>
            <person name="Asakawa S."/>
        </authorList>
    </citation>
    <scope>NUCLEOTIDE SEQUENCE</scope>
    <source>
        <strain evidence="5">E10</strain>
    </source>
</reference>
<evidence type="ECO:0000256" key="1">
    <source>
        <dbReference type="ARBA" id="ARBA00004370"/>
    </source>
</evidence>
<keyword evidence="2 3" id="KW-0807">Transducer</keyword>
<evidence type="ECO:0000256" key="3">
    <source>
        <dbReference type="PROSITE-ProRule" id="PRU00284"/>
    </source>
</evidence>
<comment type="subcellular location">
    <subcellularLocation>
        <location evidence="1">Membrane</location>
    </subcellularLocation>
</comment>
<gene>
    <name evidence="5" type="ORF">MoryE10_12100</name>
</gene>
<dbReference type="GO" id="GO:0016020">
    <property type="term" value="C:membrane"/>
    <property type="evidence" value="ECO:0007669"/>
    <property type="project" value="UniProtKB-SubCell"/>
</dbReference>
<name>A0A8D5AJB2_9GAMM</name>
<dbReference type="PANTHER" id="PTHR32089:SF112">
    <property type="entry name" value="LYSOZYME-LIKE PROTEIN-RELATED"/>
    <property type="match status" value="1"/>
</dbReference>
<dbReference type="Pfam" id="PF00015">
    <property type="entry name" value="MCPsignal"/>
    <property type="match status" value="1"/>
</dbReference>
<sequence>MNDSNRQFLYWPSVLGASAGGVCAALGGMSWIALAAGAVLLLAGIGVGRYLDGIHQGQLAAAKAAASDAMAKQSREAVRNRVEQLVRFYLRVMPIWRTHIQTARTQTEDEIIALSGRFASIIADLESAIDNSSLGGEDEASIGCTLQDSEEELRRVINLLEETLGTTSKMVTEIRTLASYTTELENMAKQVGDIADQTNLLALNAAIEAARAGEQGRGFSVVADEVRRLSQISGKTGKEMREKVNLISQKMMSALEAAEQTALRDVEAEHQSEEKLKGILKRLDQLLTRMTQSTAILQAQNRDIHREIEGVLVSLQFQDRVSQILCQVEHNLDQLQGQLEGYDKRYQHEAEFLDVDQWLTTMSDTYTTDDQRLNHQRASASARGAAVRAQESTETTFF</sequence>
<dbReference type="PANTHER" id="PTHR32089">
    <property type="entry name" value="METHYL-ACCEPTING CHEMOTAXIS PROTEIN MCPB"/>
    <property type="match status" value="1"/>
</dbReference>
<evidence type="ECO:0000313" key="6">
    <source>
        <dbReference type="Proteomes" id="UP000824988"/>
    </source>
</evidence>
<dbReference type="GO" id="GO:0006935">
    <property type="term" value="P:chemotaxis"/>
    <property type="evidence" value="ECO:0007669"/>
    <property type="project" value="UniProtKB-ARBA"/>
</dbReference>
<keyword evidence="6" id="KW-1185">Reference proteome</keyword>
<organism evidence="5 6">
    <name type="scientific">Methylogaea oryzae</name>
    <dbReference type="NCBI Taxonomy" id="1295382"/>
    <lineage>
        <taxon>Bacteria</taxon>
        <taxon>Pseudomonadati</taxon>
        <taxon>Pseudomonadota</taxon>
        <taxon>Gammaproteobacteria</taxon>
        <taxon>Methylococcales</taxon>
        <taxon>Methylococcaceae</taxon>
        <taxon>Methylogaea</taxon>
    </lineage>
</organism>
<dbReference type="KEGG" id="moz:MoryE10_12100"/>
<dbReference type="AlphaFoldDB" id="A0A8D5AJB2"/>
<feature type="domain" description="Methyl-accepting transducer" evidence="4">
    <location>
        <begin position="147"/>
        <end position="261"/>
    </location>
</feature>
<dbReference type="SMART" id="SM00283">
    <property type="entry name" value="MA"/>
    <property type="match status" value="1"/>
</dbReference>
<evidence type="ECO:0000259" key="4">
    <source>
        <dbReference type="PROSITE" id="PS50111"/>
    </source>
</evidence>
<dbReference type="EMBL" id="AP019782">
    <property type="protein sequence ID" value="BBL70604.1"/>
    <property type="molecule type" value="Genomic_DNA"/>
</dbReference>
<dbReference type="InterPro" id="IPR004089">
    <property type="entry name" value="MCPsignal_dom"/>
</dbReference>
<dbReference type="Proteomes" id="UP000824988">
    <property type="component" value="Chromosome"/>
</dbReference>
<evidence type="ECO:0000313" key="5">
    <source>
        <dbReference type="EMBL" id="BBL70604.1"/>
    </source>
</evidence>
<accession>A0A8D5AJB2</accession>
<evidence type="ECO:0000256" key="2">
    <source>
        <dbReference type="ARBA" id="ARBA00023224"/>
    </source>
</evidence>
<dbReference type="GO" id="GO:0007165">
    <property type="term" value="P:signal transduction"/>
    <property type="evidence" value="ECO:0007669"/>
    <property type="project" value="UniProtKB-KW"/>
</dbReference>
<dbReference type="PROSITE" id="PS50111">
    <property type="entry name" value="CHEMOTAXIS_TRANSDUC_2"/>
    <property type="match status" value="1"/>
</dbReference>